<proteinExistence type="predicted"/>
<evidence type="ECO:0000313" key="1">
    <source>
        <dbReference type="EMBL" id="ELQ33785.1"/>
    </source>
</evidence>
<gene>
    <name evidence="1" type="ORF">OOU_Y34scaffold00881g1</name>
</gene>
<protein>
    <submittedName>
        <fullName evidence="1">Uncharacterized protein</fullName>
    </submittedName>
</protein>
<reference evidence="1" key="1">
    <citation type="journal article" date="2012" name="PLoS Genet.">
        <title>Comparative analysis of the genomes of two field isolates of the rice blast fungus Magnaporthe oryzae.</title>
        <authorList>
            <person name="Xue M."/>
            <person name="Yang J."/>
            <person name="Li Z."/>
            <person name="Hu S."/>
            <person name="Yao N."/>
            <person name="Dean R.A."/>
            <person name="Zhao W."/>
            <person name="Shen M."/>
            <person name="Zhang H."/>
            <person name="Li C."/>
            <person name="Liu L."/>
            <person name="Cao L."/>
            <person name="Xu X."/>
            <person name="Xing Y."/>
            <person name="Hsiang T."/>
            <person name="Zhang Z."/>
            <person name="Xu J.R."/>
            <person name="Peng Y.L."/>
        </authorList>
    </citation>
    <scope>NUCLEOTIDE SEQUENCE</scope>
    <source>
        <strain evidence="1">Y34</strain>
    </source>
</reference>
<organism evidence="1">
    <name type="scientific">Pyricularia oryzae (strain Y34)</name>
    <name type="common">Rice blast fungus</name>
    <name type="synonym">Magnaporthe oryzae</name>
    <dbReference type="NCBI Taxonomy" id="1143189"/>
    <lineage>
        <taxon>Eukaryota</taxon>
        <taxon>Fungi</taxon>
        <taxon>Dikarya</taxon>
        <taxon>Ascomycota</taxon>
        <taxon>Pezizomycotina</taxon>
        <taxon>Sordariomycetes</taxon>
        <taxon>Sordariomycetidae</taxon>
        <taxon>Magnaporthales</taxon>
        <taxon>Pyriculariaceae</taxon>
        <taxon>Pyricularia</taxon>
    </lineage>
</organism>
<sequence length="116" mass="13696">MCQKAVSKYDCLHVEKTEWFPKDPEECPRAVAANRRHASSGKLLHCYNTETYEYVTGGYCDKSKCRKWYFKEYGWTCCQCWQQVYNQEQCHCRHAICMNCRSVVPQEGEEGYEQGI</sequence>
<name>A0AA97NP46_PYRO3</name>
<dbReference type="EMBL" id="JH793083">
    <property type="protein sequence ID" value="ELQ33785.1"/>
    <property type="molecule type" value="Genomic_DNA"/>
</dbReference>
<dbReference type="Proteomes" id="UP000011086">
    <property type="component" value="Unassembled WGS sequence"/>
</dbReference>
<dbReference type="AlphaFoldDB" id="A0AA97NP46"/>
<accession>A0AA97NP46</accession>